<organism evidence="1 2">
    <name type="scientific">Clunio marinus</name>
    <dbReference type="NCBI Taxonomy" id="568069"/>
    <lineage>
        <taxon>Eukaryota</taxon>
        <taxon>Metazoa</taxon>
        <taxon>Ecdysozoa</taxon>
        <taxon>Arthropoda</taxon>
        <taxon>Hexapoda</taxon>
        <taxon>Insecta</taxon>
        <taxon>Pterygota</taxon>
        <taxon>Neoptera</taxon>
        <taxon>Endopterygota</taxon>
        <taxon>Diptera</taxon>
        <taxon>Nematocera</taxon>
        <taxon>Chironomoidea</taxon>
        <taxon>Chironomidae</taxon>
        <taxon>Clunio</taxon>
    </lineage>
</organism>
<accession>A0A1J1IMZ9</accession>
<dbReference type="AlphaFoldDB" id="A0A1J1IMZ9"/>
<evidence type="ECO:0000313" key="2">
    <source>
        <dbReference type="Proteomes" id="UP000183832"/>
    </source>
</evidence>
<sequence>MEPEIKSILDIYKQCQRVLIRDLYDSQSQLKHVRIRFHHDNNRCFIEFSESSTMRPVDDDDHDHHRNSNYLNILEKLQTLFQPCNEFNSLGVKKECAKCKDDLLCCALTILSTKYDRV</sequence>
<keyword evidence="2" id="KW-1185">Reference proteome</keyword>
<dbReference type="EMBL" id="CVRI01000055">
    <property type="protein sequence ID" value="CRL01536.1"/>
    <property type="molecule type" value="Genomic_DNA"/>
</dbReference>
<gene>
    <name evidence="1" type="ORF">CLUMA_CG014722</name>
</gene>
<proteinExistence type="predicted"/>
<name>A0A1J1IMZ9_9DIPT</name>
<dbReference type="Proteomes" id="UP000183832">
    <property type="component" value="Unassembled WGS sequence"/>
</dbReference>
<protein>
    <submittedName>
        <fullName evidence="1">CLUMA_CG014722, isoform A</fullName>
    </submittedName>
</protein>
<reference evidence="1 2" key="1">
    <citation type="submission" date="2015-04" db="EMBL/GenBank/DDBJ databases">
        <authorList>
            <person name="Syromyatnikov M.Y."/>
            <person name="Popov V.N."/>
        </authorList>
    </citation>
    <scope>NUCLEOTIDE SEQUENCE [LARGE SCALE GENOMIC DNA]</scope>
</reference>
<evidence type="ECO:0000313" key="1">
    <source>
        <dbReference type="EMBL" id="CRL01536.1"/>
    </source>
</evidence>